<dbReference type="PROSITE" id="PS00018">
    <property type="entry name" value="EF_HAND_1"/>
    <property type="match status" value="1"/>
</dbReference>
<feature type="compositionally biased region" description="Low complexity" evidence="3">
    <location>
        <begin position="301"/>
        <end position="318"/>
    </location>
</feature>
<accession>A0ABD0JCN7</accession>
<dbReference type="InterPro" id="IPR011992">
    <property type="entry name" value="EF-hand-dom_pair"/>
</dbReference>
<protein>
    <recommendedName>
        <fullName evidence="4">EF-hand domain-containing protein</fullName>
    </recommendedName>
</protein>
<dbReference type="Pfam" id="PF13833">
    <property type="entry name" value="EF-hand_8"/>
    <property type="match status" value="1"/>
</dbReference>
<keyword evidence="2" id="KW-0175">Coiled coil</keyword>
<dbReference type="PROSITE" id="PS50222">
    <property type="entry name" value="EF_HAND_2"/>
    <property type="match status" value="1"/>
</dbReference>
<evidence type="ECO:0000313" key="5">
    <source>
        <dbReference type="EMBL" id="KAK7469802.1"/>
    </source>
</evidence>
<dbReference type="Proteomes" id="UP001519460">
    <property type="component" value="Unassembled WGS sequence"/>
</dbReference>
<comment type="caution">
    <text evidence="5">The sequence shown here is derived from an EMBL/GenBank/DDBJ whole genome shotgun (WGS) entry which is preliminary data.</text>
</comment>
<evidence type="ECO:0000259" key="4">
    <source>
        <dbReference type="PROSITE" id="PS50222"/>
    </source>
</evidence>
<evidence type="ECO:0000256" key="1">
    <source>
        <dbReference type="ARBA" id="ARBA00022837"/>
    </source>
</evidence>
<dbReference type="InterPro" id="IPR018247">
    <property type="entry name" value="EF_Hand_1_Ca_BS"/>
</dbReference>
<feature type="compositionally biased region" description="Acidic residues" evidence="3">
    <location>
        <begin position="343"/>
        <end position="353"/>
    </location>
</feature>
<feature type="region of interest" description="Disordered" evidence="3">
    <location>
        <begin position="261"/>
        <end position="353"/>
    </location>
</feature>
<gene>
    <name evidence="5" type="ORF">BaRGS_00036179</name>
</gene>
<dbReference type="EMBL" id="JACVVK020000503">
    <property type="protein sequence ID" value="KAK7469802.1"/>
    <property type="molecule type" value="Genomic_DNA"/>
</dbReference>
<feature type="compositionally biased region" description="Low complexity" evidence="3">
    <location>
        <begin position="266"/>
        <end position="286"/>
    </location>
</feature>
<organism evidence="5 6">
    <name type="scientific">Batillaria attramentaria</name>
    <dbReference type="NCBI Taxonomy" id="370345"/>
    <lineage>
        <taxon>Eukaryota</taxon>
        <taxon>Metazoa</taxon>
        <taxon>Spiralia</taxon>
        <taxon>Lophotrochozoa</taxon>
        <taxon>Mollusca</taxon>
        <taxon>Gastropoda</taxon>
        <taxon>Caenogastropoda</taxon>
        <taxon>Sorbeoconcha</taxon>
        <taxon>Cerithioidea</taxon>
        <taxon>Batillariidae</taxon>
        <taxon>Batillaria</taxon>
    </lineage>
</organism>
<dbReference type="SUPFAM" id="SSF47473">
    <property type="entry name" value="EF-hand"/>
    <property type="match status" value="1"/>
</dbReference>
<name>A0ABD0JCN7_9CAEN</name>
<feature type="coiled-coil region" evidence="2">
    <location>
        <begin position="144"/>
        <end position="209"/>
    </location>
</feature>
<keyword evidence="6" id="KW-1185">Reference proteome</keyword>
<evidence type="ECO:0000313" key="6">
    <source>
        <dbReference type="Proteomes" id="UP001519460"/>
    </source>
</evidence>
<evidence type="ECO:0000256" key="2">
    <source>
        <dbReference type="SAM" id="Coils"/>
    </source>
</evidence>
<feature type="non-terminal residue" evidence="5">
    <location>
        <position position="353"/>
    </location>
</feature>
<feature type="compositionally biased region" description="Polar residues" evidence="3">
    <location>
        <begin position="324"/>
        <end position="339"/>
    </location>
</feature>
<dbReference type="Gene3D" id="1.10.238.10">
    <property type="entry name" value="EF-hand"/>
    <property type="match status" value="1"/>
</dbReference>
<evidence type="ECO:0000256" key="3">
    <source>
        <dbReference type="SAM" id="MobiDB-lite"/>
    </source>
</evidence>
<dbReference type="AlphaFoldDB" id="A0ABD0JCN7"/>
<dbReference type="InterPro" id="IPR002048">
    <property type="entry name" value="EF_hand_dom"/>
</dbReference>
<sequence>MSAESPENLLSRLLSFNEDKYITRERFIALSESLDIPAEELEIIFNALDLNGDGVISQEELRHSFADIRLQERADEVKTPLGMTDSQHRLRVTKKRRSSVATLMVGLDFSALSGTSQEQVVELYQKLHTGENPELLDQFESILLGVIKDEKERLEQEKAAMRAQLDAEEGVNRFDQEQERQVQSIKKRLEEIQTENRTLKSELTDSQTNLALVRSELTSFRQQFYEKVHELNLDANKTIIDTNDDLRAALDNNTMQMHKLHRRTFSTDSAGSGRSGRSTSPRLPTPNVSRMGSVVSDYADSTTGGSRPASAGAAANSSLFEELSLTQSPVTTATRSLTGGPSFDEESVLEDIG</sequence>
<feature type="domain" description="EF-hand" evidence="4">
    <location>
        <begin position="36"/>
        <end position="71"/>
    </location>
</feature>
<keyword evidence="1" id="KW-0106">Calcium</keyword>
<reference evidence="5 6" key="1">
    <citation type="journal article" date="2023" name="Sci. Data">
        <title>Genome assembly of the Korean intertidal mud-creeper Batillaria attramentaria.</title>
        <authorList>
            <person name="Patra A.K."/>
            <person name="Ho P.T."/>
            <person name="Jun S."/>
            <person name="Lee S.J."/>
            <person name="Kim Y."/>
            <person name="Won Y.J."/>
        </authorList>
    </citation>
    <scope>NUCLEOTIDE SEQUENCE [LARGE SCALE GENOMIC DNA]</scope>
    <source>
        <strain evidence="5">Wonlab-2016</strain>
    </source>
</reference>
<proteinExistence type="predicted"/>